<keyword evidence="2" id="KW-1185">Reference proteome</keyword>
<dbReference type="EMBL" id="CP002536">
    <property type="protein sequence ID" value="ADY25453.1"/>
    <property type="molecule type" value="Genomic_DNA"/>
</dbReference>
<reference evidence="1 2" key="2">
    <citation type="journal article" date="2012" name="Stand. Genomic Sci.">
        <title>Complete genome sequence of the orange-red pigmented, radioresistant Deinococcus proteolyticus type strain (MRP(T)).</title>
        <authorList>
            <person name="Copeland A."/>
            <person name="Zeytun A."/>
            <person name="Yassawong M."/>
            <person name="Nolan M."/>
            <person name="Lucas S."/>
            <person name="Hammon N."/>
            <person name="Deshpande S."/>
            <person name="Cheng J.F."/>
            <person name="Han C."/>
            <person name="Tapia R."/>
            <person name="Goodwin L.A."/>
            <person name="Pitluck S."/>
            <person name="Mavromatis K."/>
            <person name="Liolios K."/>
            <person name="Pagani I."/>
            <person name="Ivanova N."/>
            <person name="Mikhailova N."/>
            <person name="Pati A."/>
            <person name="Chen A."/>
            <person name="Palaniappan K."/>
            <person name="Land M."/>
            <person name="Hauser L."/>
            <person name="Jeffries C.D."/>
            <person name="Brambilla E.M."/>
            <person name="Rohde M."/>
            <person name="Sikorski J."/>
            <person name="Pukall R."/>
            <person name="Goker M."/>
            <person name="Detter J.C."/>
            <person name="Woyke T."/>
            <person name="Bristow J."/>
            <person name="Eisen J.A."/>
            <person name="Markowitz V."/>
            <person name="Hugenholtz P."/>
            <person name="Kyrpides N.C."/>
            <person name="Klenk H.P."/>
            <person name="Lapidus A."/>
        </authorList>
    </citation>
    <scope>NUCLEOTIDE SEQUENCE [LARGE SCALE GENOMIC DNA]</scope>
    <source>
        <strain evidence="2">ATCC 35074 / DSM 20540 / JCM 6276 / NBRC 101906 / NCIMB 13154 / VKM Ac-1939 / CCM 2703 / MRP</strain>
    </source>
</reference>
<name>F0RJ45_DEIPM</name>
<evidence type="ECO:0000313" key="2">
    <source>
        <dbReference type="Proteomes" id="UP000007718"/>
    </source>
</evidence>
<dbReference type="AlphaFoldDB" id="F0RJ45"/>
<protein>
    <submittedName>
        <fullName evidence="1">Uncharacterized protein</fullName>
    </submittedName>
</protein>
<dbReference type="HOGENOM" id="CLU_3268941_0_0_0"/>
<dbReference type="Proteomes" id="UP000007718">
    <property type="component" value="Chromosome"/>
</dbReference>
<accession>F0RJ45</accession>
<sequence length="41" mass="4816">MSKYFYLDGVQILPIKQKSSLKAERISNIYGLQKLKELSRQ</sequence>
<gene>
    <name evidence="1" type="ordered locus">Deipr_0280</name>
</gene>
<proteinExistence type="predicted"/>
<reference evidence="2" key="1">
    <citation type="submission" date="2011-02" db="EMBL/GenBank/DDBJ databases">
        <title>The complete sequence of chromosome of Deinococcus proteolyticus DSM 20540.</title>
        <authorList>
            <consortium name="US DOE Joint Genome Institute (JGI-PGF)"/>
            <person name="Lucas S."/>
            <person name="Copeland A."/>
            <person name="Lapidus A."/>
            <person name="Bruce D."/>
            <person name="Goodwin L."/>
            <person name="Pitluck S."/>
            <person name="Kyrpides N."/>
            <person name="Mavromatis K."/>
            <person name="Pagani I."/>
            <person name="Ivanova N."/>
            <person name="Ovchinnikova G."/>
            <person name="Zeytun A."/>
            <person name="Detter J.C."/>
            <person name="Han C."/>
            <person name="Land M."/>
            <person name="Hauser L."/>
            <person name="Markowitz V."/>
            <person name="Cheng J.-F."/>
            <person name="Hugenholtz P."/>
            <person name="Woyke T."/>
            <person name="Wu D."/>
            <person name="Pukall R."/>
            <person name="Steenblock K."/>
            <person name="Brambilla E."/>
            <person name="Klenk H.-P."/>
            <person name="Eisen J.A."/>
        </authorList>
    </citation>
    <scope>NUCLEOTIDE SEQUENCE [LARGE SCALE GENOMIC DNA]</scope>
    <source>
        <strain evidence="2">ATCC 35074 / DSM 20540 / JCM 6276 / NBRC 101906 / NCIMB 13154 / VKM Ac-1939 / CCM 2703 / MRP</strain>
    </source>
</reference>
<evidence type="ECO:0000313" key="1">
    <source>
        <dbReference type="EMBL" id="ADY25453.1"/>
    </source>
</evidence>
<organism evidence="1 2">
    <name type="scientific">Deinococcus proteolyticus (strain ATCC 35074 / DSM 20540 / JCM 6276 / NBRC 101906 / NCIMB 13154 / VKM Ac-1939 / CCM 2703 / MRP)</name>
    <dbReference type="NCBI Taxonomy" id="693977"/>
    <lineage>
        <taxon>Bacteria</taxon>
        <taxon>Thermotogati</taxon>
        <taxon>Deinococcota</taxon>
        <taxon>Deinococci</taxon>
        <taxon>Deinococcales</taxon>
        <taxon>Deinococcaceae</taxon>
        <taxon>Deinococcus</taxon>
    </lineage>
</organism>
<dbReference type="KEGG" id="dpt:Deipr_0280"/>